<dbReference type="Proteomes" id="UP000023435">
    <property type="component" value="Unassembled WGS sequence"/>
</dbReference>
<feature type="region of interest" description="Disordered" evidence="1">
    <location>
        <begin position="90"/>
        <end position="121"/>
    </location>
</feature>
<sequence length="138" mass="14115">MHVHRDAPVNGAARAARTSQAAASTARDRRTPPAATSTHPRGPYFNDNLFIAPSRSTGQVRWAIEHHAPGLAASPQGSKMLVGAGTDVFLLGSPSPDEQAAAQPRSAANGESLDPGELPDLTDAVVEAACVAPSSADA</sequence>
<name>A0A108U8U8_9GAMM</name>
<evidence type="ECO:0000313" key="2">
    <source>
        <dbReference type="EMBL" id="KWS04678.1"/>
    </source>
</evidence>
<dbReference type="EMBL" id="JAJA02000001">
    <property type="protein sequence ID" value="KWS04678.1"/>
    <property type="molecule type" value="Genomic_DNA"/>
</dbReference>
<feature type="compositionally biased region" description="Low complexity" evidence="1">
    <location>
        <begin position="12"/>
        <end position="25"/>
    </location>
</feature>
<feature type="region of interest" description="Disordered" evidence="1">
    <location>
        <begin position="1"/>
        <end position="48"/>
    </location>
</feature>
<dbReference type="AlphaFoldDB" id="A0A108U8U8"/>
<evidence type="ECO:0000313" key="3">
    <source>
        <dbReference type="Proteomes" id="UP000023435"/>
    </source>
</evidence>
<proteinExistence type="predicted"/>
<organism evidence="2 3">
    <name type="scientific">Lysobacter capsici AZ78</name>
    <dbReference type="NCBI Taxonomy" id="1444315"/>
    <lineage>
        <taxon>Bacteria</taxon>
        <taxon>Pseudomonadati</taxon>
        <taxon>Pseudomonadota</taxon>
        <taxon>Gammaproteobacteria</taxon>
        <taxon>Lysobacterales</taxon>
        <taxon>Lysobacteraceae</taxon>
        <taxon>Lysobacter</taxon>
    </lineage>
</organism>
<gene>
    <name evidence="2" type="ORF">AZ78_2228</name>
</gene>
<evidence type="ECO:0000256" key="1">
    <source>
        <dbReference type="SAM" id="MobiDB-lite"/>
    </source>
</evidence>
<protein>
    <submittedName>
        <fullName evidence="2">Uncharacterized protein</fullName>
    </submittedName>
</protein>
<comment type="caution">
    <text evidence="2">The sequence shown here is derived from an EMBL/GenBank/DDBJ whole genome shotgun (WGS) entry which is preliminary data.</text>
</comment>
<reference evidence="2 3" key="1">
    <citation type="journal article" date="2014" name="Genome Announc.">
        <title>Draft Genome Sequence of Lysobacter capsici AZ78, a Bacterium Antagonistic to Plant-Pathogenic Oomycetes.</title>
        <authorList>
            <person name="Puopolo G."/>
            <person name="Sonego P."/>
            <person name="Engelen K."/>
            <person name="Pertot I."/>
        </authorList>
    </citation>
    <scope>NUCLEOTIDE SEQUENCE [LARGE SCALE GENOMIC DNA]</scope>
    <source>
        <strain evidence="2 3">AZ78</strain>
    </source>
</reference>
<accession>A0A108U8U8</accession>
<keyword evidence="3" id="KW-1185">Reference proteome</keyword>